<keyword evidence="1" id="KW-1133">Transmembrane helix</keyword>
<dbReference type="AlphaFoldDB" id="A0A3M7SUU1"/>
<accession>A0A3M7SUU1</accession>
<feature type="transmembrane region" description="Helical" evidence="1">
    <location>
        <begin position="18"/>
        <end position="37"/>
    </location>
</feature>
<evidence type="ECO:0000313" key="3">
    <source>
        <dbReference type="Proteomes" id="UP000276133"/>
    </source>
</evidence>
<proteinExistence type="predicted"/>
<comment type="caution">
    <text evidence="2">The sequence shown here is derived from an EMBL/GenBank/DDBJ whole genome shotgun (WGS) entry which is preliminary data.</text>
</comment>
<reference evidence="2 3" key="1">
    <citation type="journal article" date="2018" name="Sci. Rep.">
        <title>Genomic signatures of local adaptation to the degree of environmental predictability in rotifers.</title>
        <authorList>
            <person name="Franch-Gras L."/>
            <person name="Hahn C."/>
            <person name="Garcia-Roger E.M."/>
            <person name="Carmona M.J."/>
            <person name="Serra M."/>
            <person name="Gomez A."/>
        </authorList>
    </citation>
    <scope>NUCLEOTIDE SEQUENCE [LARGE SCALE GENOMIC DNA]</scope>
    <source>
        <strain evidence="2">HYR1</strain>
    </source>
</reference>
<name>A0A3M7SUU1_BRAPC</name>
<keyword evidence="1" id="KW-0812">Transmembrane</keyword>
<evidence type="ECO:0000313" key="2">
    <source>
        <dbReference type="EMBL" id="RNA39584.1"/>
    </source>
</evidence>
<sequence length="60" mass="6960">MIPPMPPWLDFTSIEITFFYQCSNIIAIIDPVIFIIFRASKKFYESGYGIPIQVKRNSSD</sequence>
<keyword evidence="3" id="KW-1185">Reference proteome</keyword>
<dbReference type="Proteomes" id="UP000276133">
    <property type="component" value="Unassembled WGS sequence"/>
</dbReference>
<keyword evidence="1" id="KW-0472">Membrane</keyword>
<dbReference type="EMBL" id="REGN01000739">
    <property type="protein sequence ID" value="RNA39584.1"/>
    <property type="molecule type" value="Genomic_DNA"/>
</dbReference>
<evidence type="ECO:0000256" key="1">
    <source>
        <dbReference type="SAM" id="Phobius"/>
    </source>
</evidence>
<gene>
    <name evidence="2" type="ORF">BpHYR1_012662</name>
</gene>
<protein>
    <submittedName>
        <fullName evidence="2">Uncharacterized protein</fullName>
    </submittedName>
</protein>
<organism evidence="2 3">
    <name type="scientific">Brachionus plicatilis</name>
    <name type="common">Marine rotifer</name>
    <name type="synonym">Brachionus muelleri</name>
    <dbReference type="NCBI Taxonomy" id="10195"/>
    <lineage>
        <taxon>Eukaryota</taxon>
        <taxon>Metazoa</taxon>
        <taxon>Spiralia</taxon>
        <taxon>Gnathifera</taxon>
        <taxon>Rotifera</taxon>
        <taxon>Eurotatoria</taxon>
        <taxon>Monogononta</taxon>
        <taxon>Pseudotrocha</taxon>
        <taxon>Ploima</taxon>
        <taxon>Brachionidae</taxon>
        <taxon>Brachionus</taxon>
    </lineage>
</organism>